<dbReference type="OrthoDB" id="8400810at2"/>
<keyword evidence="2" id="KW-1133">Transmembrane helix</keyword>
<keyword evidence="2" id="KW-0472">Membrane</keyword>
<dbReference type="InterPro" id="IPR027056">
    <property type="entry name" value="Gluconate_2DH_su3"/>
</dbReference>
<dbReference type="AlphaFoldDB" id="A0A4Y8IXD9"/>
<feature type="transmembrane region" description="Helical" evidence="2">
    <location>
        <begin position="21"/>
        <end position="41"/>
    </location>
</feature>
<comment type="caution">
    <text evidence="3">The sequence shown here is derived from an EMBL/GenBank/DDBJ whole genome shotgun (WGS) entry which is preliminary data.</text>
</comment>
<dbReference type="Pfam" id="PF13618">
    <property type="entry name" value="Gluconate_2-dh3"/>
    <property type="match status" value="1"/>
</dbReference>
<evidence type="ECO:0000313" key="4">
    <source>
        <dbReference type="Proteomes" id="UP000297975"/>
    </source>
</evidence>
<name>A0A4Y8IXD9_9BACI</name>
<keyword evidence="4" id="KW-1185">Reference proteome</keyword>
<reference evidence="3 4" key="1">
    <citation type="submission" date="2019-03" db="EMBL/GenBank/DDBJ databases">
        <authorList>
            <person name="He R.-H."/>
        </authorList>
    </citation>
    <scope>NUCLEOTIDE SEQUENCE [LARGE SCALE GENOMIC DNA]</scope>
    <source>
        <strain evidence="4">SH 714</strain>
    </source>
</reference>
<dbReference type="Proteomes" id="UP000297975">
    <property type="component" value="Unassembled WGS sequence"/>
</dbReference>
<feature type="compositionally biased region" description="Low complexity" evidence="1">
    <location>
        <begin position="40"/>
        <end position="57"/>
    </location>
</feature>
<proteinExistence type="predicted"/>
<organism evidence="3 4">
    <name type="scientific">Filobacillus milosensis</name>
    <dbReference type="NCBI Taxonomy" id="94137"/>
    <lineage>
        <taxon>Bacteria</taxon>
        <taxon>Bacillati</taxon>
        <taxon>Bacillota</taxon>
        <taxon>Bacilli</taxon>
        <taxon>Bacillales</taxon>
        <taxon>Bacillaceae</taxon>
        <taxon>Filobacillus</taxon>
    </lineage>
</organism>
<dbReference type="RefSeq" id="WP_134338544.1">
    <property type="nucleotide sequence ID" value="NZ_SOPW01000001.1"/>
</dbReference>
<evidence type="ECO:0000313" key="3">
    <source>
        <dbReference type="EMBL" id="TFB25085.1"/>
    </source>
</evidence>
<evidence type="ECO:0000256" key="2">
    <source>
        <dbReference type="SAM" id="Phobius"/>
    </source>
</evidence>
<gene>
    <name evidence="3" type="ORF">E3U55_01445</name>
</gene>
<accession>A0A4Y8IXD9</accession>
<evidence type="ECO:0000256" key="1">
    <source>
        <dbReference type="SAM" id="MobiDB-lite"/>
    </source>
</evidence>
<dbReference type="EMBL" id="SOPW01000001">
    <property type="protein sequence ID" value="TFB25085.1"/>
    <property type="molecule type" value="Genomic_DNA"/>
</dbReference>
<keyword evidence="2" id="KW-0812">Transmembrane</keyword>
<sequence>MTDEEKHLTDESRRKFLKNSGYFAGGLVGGGILGSVIGWQIDDPNQNQTQDNPNNQDSKPDYNQALKFFQNQEEFELISAAAERIFPEDENGPGAIGLGVAYFIDHELAGDYGNNEKMYMHGPFKEGTAYQGFQSRLKRKEIFREGMKAIERESQGSFDDSFVNLDAEQQDEILQKFANDKVKMRGAMPSTFFSLLKESTLAGAFADPLYGGNLNMDGWRMKEFPGSQMSYLNEIESEEFVQIEPQSLYKHLH</sequence>
<protein>
    <submittedName>
        <fullName evidence="3">Gluconate 2-dehydrogenase subunit 3 family protein</fullName>
    </submittedName>
</protein>
<feature type="region of interest" description="Disordered" evidence="1">
    <location>
        <begin position="40"/>
        <end position="61"/>
    </location>
</feature>